<gene>
    <name evidence="3" type="ORF">BDEG_28268</name>
</gene>
<proteinExistence type="predicted"/>
<evidence type="ECO:0000256" key="1">
    <source>
        <dbReference type="SAM" id="MobiDB-lite"/>
    </source>
</evidence>
<evidence type="ECO:0000313" key="4">
    <source>
        <dbReference type="Proteomes" id="UP000077115"/>
    </source>
</evidence>
<evidence type="ECO:0000256" key="2">
    <source>
        <dbReference type="SAM" id="SignalP"/>
    </source>
</evidence>
<name>A0A177WYA8_BATDL</name>
<evidence type="ECO:0000313" key="3">
    <source>
        <dbReference type="EMBL" id="OAJ45103.1"/>
    </source>
</evidence>
<organism evidence="3 4">
    <name type="scientific">Batrachochytrium dendrobatidis (strain JEL423)</name>
    <dbReference type="NCBI Taxonomy" id="403673"/>
    <lineage>
        <taxon>Eukaryota</taxon>
        <taxon>Fungi</taxon>
        <taxon>Fungi incertae sedis</taxon>
        <taxon>Chytridiomycota</taxon>
        <taxon>Chytridiomycota incertae sedis</taxon>
        <taxon>Chytridiomycetes</taxon>
        <taxon>Rhizophydiales</taxon>
        <taxon>Rhizophydiales incertae sedis</taxon>
        <taxon>Batrachochytrium</taxon>
    </lineage>
</organism>
<dbReference type="Proteomes" id="UP000077115">
    <property type="component" value="Unassembled WGS sequence"/>
</dbReference>
<dbReference type="EMBL" id="DS022314">
    <property type="protein sequence ID" value="OAJ45103.1"/>
    <property type="molecule type" value="Genomic_DNA"/>
</dbReference>
<reference evidence="3 4" key="1">
    <citation type="submission" date="2006-10" db="EMBL/GenBank/DDBJ databases">
        <title>The Genome Sequence of Batrachochytrium dendrobatidis JEL423.</title>
        <authorList>
            <consortium name="The Broad Institute Genome Sequencing Platform"/>
            <person name="Birren B."/>
            <person name="Lander E."/>
            <person name="Galagan J."/>
            <person name="Cuomo C."/>
            <person name="Devon K."/>
            <person name="Jaffe D."/>
            <person name="Butler J."/>
            <person name="Alvarez P."/>
            <person name="Gnerre S."/>
            <person name="Grabherr M."/>
            <person name="Kleber M."/>
            <person name="Mauceli E."/>
            <person name="Brockman W."/>
            <person name="Young S."/>
            <person name="LaButti K."/>
            <person name="Sykes S."/>
            <person name="DeCaprio D."/>
            <person name="Crawford M."/>
            <person name="Koehrsen M."/>
            <person name="Engels R."/>
            <person name="Montgomery P."/>
            <person name="Pearson M."/>
            <person name="Howarth C."/>
            <person name="Larson L."/>
            <person name="White J."/>
            <person name="O'Leary S."/>
            <person name="Kodira C."/>
            <person name="Zeng Q."/>
            <person name="Yandava C."/>
            <person name="Alvarado L."/>
            <person name="Longcore J."/>
            <person name="James T."/>
        </authorList>
    </citation>
    <scope>NUCLEOTIDE SEQUENCE [LARGE SCALE GENOMIC DNA]</scope>
    <source>
        <strain evidence="3 4">JEL423</strain>
    </source>
</reference>
<feature type="chain" id="PRO_5008078113" evidence="2">
    <location>
        <begin position="18"/>
        <end position="238"/>
    </location>
</feature>
<protein>
    <submittedName>
        <fullName evidence="3">Uncharacterized protein</fullName>
    </submittedName>
</protein>
<feature type="signal peptide" evidence="2">
    <location>
        <begin position="1"/>
        <end position="17"/>
    </location>
</feature>
<feature type="region of interest" description="Disordered" evidence="1">
    <location>
        <begin position="216"/>
        <end position="238"/>
    </location>
</feature>
<sequence>MIAVILIYSFLISGIFAGLDDLCPNSIASTSDQAPSTSGQRQSRPSTGAKKNRCFTKYLHLQGPCRSGELESYDEAISTMRAENERLLGRIKSTKRGIMLLKFDQIQLDHETDEQLASLGYTRESVQRMLADKLKSANILLRLISKLYRKQLDSMMKIEARLSTRQCSGIRNILSKTSKYFKLPKMVSIELFDIFGDPQGGYVSMFPKMARTVGISRPDEATQTTEPDQSTETDIQVD</sequence>
<feature type="region of interest" description="Disordered" evidence="1">
    <location>
        <begin position="28"/>
        <end position="49"/>
    </location>
</feature>
<feature type="compositionally biased region" description="Polar residues" evidence="1">
    <location>
        <begin position="28"/>
        <end position="46"/>
    </location>
</feature>
<feature type="compositionally biased region" description="Acidic residues" evidence="1">
    <location>
        <begin position="229"/>
        <end position="238"/>
    </location>
</feature>
<accession>A0A177WYA8</accession>
<dbReference type="VEuPathDB" id="FungiDB:BDEG_28268"/>
<dbReference type="AlphaFoldDB" id="A0A177WYA8"/>
<keyword evidence="2" id="KW-0732">Signal</keyword>
<reference evidence="3 4" key="2">
    <citation type="submission" date="2016-05" db="EMBL/GenBank/DDBJ databases">
        <title>Lineage-specific infection strategies underlie the spectrum of fungal disease in amphibians.</title>
        <authorList>
            <person name="Cuomo C.A."/>
            <person name="Farrer R.A."/>
            <person name="James T."/>
            <person name="Longcore J."/>
            <person name="Birren B."/>
        </authorList>
    </citation>
    <scope>NUCLEOTIDE SEQUENCE [LARGE SCALE GENOMIC DNA]</scope>
    <source>
        <strain evidence="3 4">JEL423</strain>
    </source>
</reference>